<evidence type="ECO:0000256" key="1">
    <source>
        <dbReference type="SAM" id="MobiDB-lite"/>
    </source>
</evidence>
<feature type="region of interest" description="Disordered" evidence="1">
    <location>
        <begin position="1"/>
        <end position="23"/>
    </location>
</feature>
<name>A0A9W7W463_9PEZI</name>
<dbReference type="OrthoDB" id="3772803at2759"/>
<reference evidence="2 3" key="1">
    <citation type="journal article" date="2018" name="IMA Fungus">
        <title>IMA Genome-F 10: Nine draft genome sequences of Claviceps purpurea s.lat., including C. arundinis, C. humidiphila, and C. cf. spartinae, pseudomolecules for the pitch canker pathogen Fusarium circinatum, draft genome of Davidsoniella eucalypti, Grosmannia galeiformis, Quambalaria eucalypti, and Teratosphaeria destructans.</title>
        <authorList>
            <person name="Wingfield B.D."/>
            <person name="Liu M."/>
            <person name="Nguyen H.D."/>
            <person name="Lane F.A."/>
            <person name="Morgan S.W."/>
            <person name="De Vos L."/>
            <person name="Wilken P.M."/>
            <person name="Duong T.A."/>
            <person name="Aylward J."/>
            <person name="Coetzee M.P."/>
            <person name="Dadej K."/>
            <person name="De Beer Z.W."/>
            <person name="Findlay W."/>
            <person name="Havenga M."/>
            <person name="Kolarik M."/>
            <person name="Menzies J.G."/>
            <person name="Naidoo K."/>
            <person name="Pochopski O."/>
            <person name="Shoukouhi P."/>
            <person name="Santana Q.C."/>
            <person name="Seifert K.A."/>
            <person name="Soal N."/>
            <person name="Steenkamp E.T."/>
            <person name="Tatham C.T."/>
            <person name="van der Nest M.A."/>
            <person name="Wingfield M.J."/>
        </authorList>
    </citation>
    <scope>NUCLEOTIDE SEQUENCE [LARGE SCALE GENOMIC DNA]</scope>
    <source>
        <strain evidence="2">CMW44962</strain>
    </source>
</reference>
<accession>A0A9W7W463</accession>
<evidence type="ECO:0000313" key="3">
    <source>
        <dbReference type="Proteomes" id="UP001138500"/>
    </source>
</evidence>
<dbReference type="AlphaFoldDB" id="A0A9W7W463"/>
<keyword evidence="3" id="KW-1185">Reference proteome</keyword>
<reference evidence="2 3" key="2">
    <citation type="journal article" date="2021" name="Curr. Genet.">
        <title>Genetic response to nitrogen starvation in the aggressive Eucalyptus foliar pathogen Teratosphaeria destructans.</title>
        <authorList>
            <person name="Havenga M."/>
            <person name="Wingfield B.D."/>
            <person name="Wingfield M.J."/>
            <person name="Dreyer L.L."/>
            <person name="Roets F."/>
            <person name="Aylward J."/>
        </authorList>
    </citation>
    <scope>NUCLEOTIDE SEQUENCE [LARGE SCALE GENOMIC DNA]</scope>
    <source>
        <strain evidence="2">CMW44962</strain>
    </source>
</reference>
<feature type="non-terminal residue" evidence="2">
    <location>
        <position position="1"/>
    </location>
</feature>
<feature type="non-terminal residue" evidence="2">
    <location>
        <position position="64"/>
    </location>
</feature>
<evidence type="ECO:0000313" key="2">
    <source>
        <dbReference type="EMBL" id="KAH9832121.1"/>
    </source>
</evidence>
<gene>
    <name evidence="2" type="ORF">Tdes44962_MAKER10556</name>
</gene>
<comment type="caution">
    <text evidence="2">The sequence shown here is derived from an EMBL/GenBank/DDBJ whole genome shotgun (WGS) entry which is preliminary data.</text>
</comment>
<dbReference type="Proteomes" id="UP001138500">
    <property type="component" value="Unassembled WGS sequence"/>
</dbReference>
<sequence length="64" mass="6670">VGSAPDGAKGDGPLRRKENSSRGPADVCAFSYVAVDNPHPGAGMLTGFPFAGRRVVRALKRSFP</sequence>
<organism evidence="2 3">
    <name type="scientific">Teratosphaeria destructans</name>
    <dbReference type="NCBI Taxonomy" id="418781"/>
    <lineage>
        <taxon>Eukaryota</taxon>
        <taxon>Fungi</taxon>
        <taxon>Dikarya</taxon>
        <taxon>Ascomycota</taxon>
        <taxon>Pezizomycotina</taxon>
        <taxon>Dothideomycetes</taxon>
        <taxon>Dothideomycetidae</taxon>
        <taxon>Mycosphaerellales</taxon>
        <taxon>Teratosphaeriaceae</taxon>
        <taxon>Teratosphaeria</taxon>
    </lineage>
</organism>
<proteinExistence type="predicted"/>
<protein>
    <submittedName>
        <fullName evidence="2">Uncharacterized protein</fullName>
    </submittedName>
</protein>
<feature type="compositionally biased region" description="Basic and acidic residues" evidence="1">
    <location>
        <begin position="8"/>
        <end position="20"/>
    </location>
</feature>
<dbReference type="EMBL" id="RIBY02001139">
    <property type="protein sequence ID" value="KAH9832121.1"/>
    <property type="molecule type" value="Genomic_DNA"/>
</dbReference>